<evidence type="ECO:0000313" key="3">
    <source>
        <dbReference type="Proteomes" id="UP000789595"/>
    </source>
</evidence>
<reference evidence="2" key="1">
    <citation type="submission" date="2021-11" db="EMBL/GenBank/DDBJ databases">
        <authorList>
            <consortium name="Genoscope - CEA"/>
            <person name="William W."/>
        </authorList>
    </citation>
    <scope>NUCLEOTIDE SEQUENCE</scope>
</reference>
<gene>
    <name evidence="2" type="ORF">PECAL_5P15970</name>
</gene>
<protein>
    <submittedName>
        <fullName evidence="2">Uncharacterized protein</fullName>
    </submittedName>
</protein>
<name>A0A8J2SZZ4_9STRA</name>
<proteinExistence type="predicted"/>
<organism evidence="2 3">
    <name type="scientific">Pelagomonas calceolata</name>
    <dbReference type="NCBI Taxonomy" id="35677"/>
    <lineage>
        <taxon>Eukaryota</taxon>
        <taxon>Sar</taxon>
        <taxon>Stramenopiles</taxon>
        <taxon>Ochrophyta</taxon>
        <taxon>Pelagophyceae</taxon>
        <taxon>Pelagomonadales</taxon>
        <taxon>Pelagomonadaceae</taxon>
        <taxon>Pelagomonas</taxon>
    </lineage>
</organism>
<dbReference type="AlphaFoldDB" id="A0A8J2SZZ4"/>
<comment type="caution">
    <text evidence="2">The sequence shown here is derived from an EMBL/GenBank/DDBJ whole genome shotgun (WGS) entry which is preliminary data.</text>
</comment>
<evidence type="ECO:0000313" key="2">
    <source>
        <dbReference type="EMBL" id="CAH0377014.1"/>
    </source>
</evidence>
<accession>A0A8J2SZZ4</accession>
<sequence>MSSESDLAHDRLSLFEEDLAGQCERRGDAAGVVIARSRLSQEQMQKLLAEMRRRDEPMDAKTLEAEIRKLGGTVVEPAALRAKPKKTTKRKSPEVIKIQDSSDEKASSSEDEDEKPSPAKKAKAAHADPMWARMMGGMANIMEQRPGGANSAAFIRSCAVQPLSEQKIDELKEALSMKNQLFEQQKQAIARKAKKAKAVDPEEDAELICRPKKTGKSC</sequence>
<feature type="region of interest" description="Disordered" evidence="1">
    <location>
        <begin position="78"/>
        <end position="128"/>
    </location>
</feature>
<evidence type="ECO:0000256" key="1">
    <source>
        <dbReference type="SAM" id="MobiDB-lite"/>
    </source>
</evidence>
<keyword evidence="3" id="KW-1185">Reference proteome</keyword>
<dbReference type="EMBL" id="CAKKNE010000005">
    <property type="protein sequence ID" value="CAH0377014.1"/>
    <property type="molecule type" value="Genomic_DNA"/>
</dbReference>
<dbReference type="Proteomes" id="UP000789595">
    <property type="component" value="Unassembled WGS sequence"/>
</dbReference>